<proteinExistence type="inferred from homology"/>
<dbReference type="Pfam" id="PF02021">
    <property type="entry name" value="UPF0102"/>
    <property type="match status" value="1"/>
</dbReference>
<protein>
    <recommendedName>
        <fullName evidence="2">UPF0102 protein BN1209_1549</fullName>
    </recommendedName>
</protein>
<dbReference type="AlphaFoldDB" id="A0A0B7IZQ9"/>
<dbReference type="Gene3D" id="3.40.1350.10">
    <property type="match status" value="1"/>
</dbReference>
<dbReference type="KEGG" id="mbac:BN1209_1549"/>
<dbReference type="PANTHER" id="PTHR34039:SF1">
    <property type="entry name" value="UPF0102 PROTEIN YRAN"/>
    <property type="match status" value="1"/>
</dbReference>
<dbReference type="STRING" id="1581680.BN1209_1549"/>
<organism evidence="3 4">
    <name type="scientific">Candidatus Methylopumilus turicensis</name>
    <dbReference type="NCBI Taxonomy" id="1581680"/>
    <lineage>
        <taxon>Bacteria</taxon>
        <taxon>Pseudomonadati</taxon>
        <taxon>Pseudomonadota</taxon>
        <taxon>Betaproteobacteria</taxon>
        <taxon>Nitrosomonadales</taxon>
        <taxon>Methylophilaceae</taxon>
        <taxon>Candidatus Methylopumilus</taxon>
    </lineage>
</organism>
<accession>A0A0B7IZQ9</accession>
<dbReference type="Proteomes" id="UP000056322">
    <property type="component" value="Chromosome 1"/>
</dbReference>
<dbReference type="NCBIfam" id="NF009150">
    <property type="entry name" value="PRK12497.1-3"/>
    <property type="match status" value="1"/>
</dbReference>
<evidence type="ECO:0000313" key="4">
    <source>
        <dbReference type="Proteomes" id="UP000056322"/>
    </source>
</evidence>
<evidence type="ECO:0000256" key="2">
    <source>
        <dbReference type="HAMAP-Rule" id="MF_00048"/>
    </source>
</evidence>
<keyword evidence="4" id="KW-1185">Reference proteome</keyword>
<reference evidence="4" key="1">
    <citation type="submission" date="2014-12" db="EMBL/GenBank/DDBJ databases">
        <authorList>
            <person name="Salcher M.M."/>
        </authorList>
    </citation>
    <scope>NUCLEOTIDE SEQUENCE [LARGE SCALE GENOMIC DNA]</scope>
    <source>
        <strain evidence="4">MMS-10A-171</strain>
    </source>
</reference>
<sequence length="113" mass="12886">MNDQGQAAEDFAAEYLKAKGLKLIANNYRSRFGEIDLIMRDGESLVFIEVRFRKNKAFGGAEESITASKQHKIIMTAAYFLQQQGNQACRFDVVLMDKLDAQHIHWIKNAFEA</sequence>
<comment type="similarity">
    <text evidence="1 2">Belongs to the UPF0102 family.</text>
</comment>
<dbReference type="HAMAP" id="MF_00048">
    <property type="entry name" value="UPF0102"/>
    <property type="match status" value="1"/>
</dbReference>
<evidence type="ECO:0000256" key="1">
    <source>
        <dbReference type="ARBA" id="ARBA00006738"/>
    </source>
</evidence>
<dbReference type="SUPFAM" id="SSF52980">
    <property type="entry name" value="Restriction endonuclease-like"/>
    <property type="match status" value="1"/>
</dbReference>
<dbReference type="InterPro" id="IPR003509">
    <property type="entry name" value="UPF0102_YraN-like"/>
</dbReference>
<dbReference type="InterPro" id="IPR011856">
    <property type="entry name" value="tRNA_endonuc-like_dom_sf"/>
</dbReference>
<dbReference type="PANTHER" id="PTHR34039">
    <property type="entry name" value="UPF0102 PROTEIN YRAN"/>
    <property type="match status" value="1"/>
</dbReference>
<name>A0A0B7IZQ9_9PROT</name>
<dbReference type="NCBIfam" id="TIGR00252">
    <property type="entry name" value="YraN family protein"/>
    <property type="match status" value="1"/>
</dbReference>
<dbReference type="OrthoDB" id="9794876at2"/>
<evidence type="ECO:0000313" key="3">
    <source>
        <dbReference type="EMBL" id="CEN56585.1"/>
    </source>
</evidence>
<dbReference type="InterPro" id="IPR011335">
    <property type="entry name" value="Restrct_endonuc-II-like"/>
</dbReference>
<dbReference type="HOGENOM" id="CLU_115353_1_0_4"/>
<dbReference type="CDD" id="cd20736">
    <property type="entry name" value="PoNe_Nuclease"/>
    <property type="match status" value="1"/>
</dbReference>
<dbReference type="GO" id="GO:0003676">
    <property type="term" value="F:nucleic acid binding"/>
    <property type="evidence" value="ECO:0007669"/>
    <property type="project" value="InterPro"/>
</dbReference>
<dbReference type="RefSeq" id="WP_045751651.1">
    <property type="nucleotide sequence ID" value="NZ_LN794158.1"/>
</dbReference>
<dbReference type="EMBL" id="LN794158">
    <property type="protein sequence ID" value="CEN56585.1"/>
    <property type="molecule type" value="Genomic_DNA"/>
</dbReference>
<gene>
    <name evidence="3" type="primary">yraN</name>
    <name evidence="3" type="ORF">BN1209_1549</name>
</gene>